<dbReference type="AlphaFoldDB" id="M5GFX0"/>
<dbReference type="OrthoDB" id="439993at2759"/>
<dbReference type="EMBL" id="JH795855">
    <property type="protein sequence ID" value="EJU06647.1"/>
    <property type="molecule type" value="Genomic_DNA"/>
</dbReference>
<keyword evidence="2" id="KW-1185">Reference proteome</keyword>
<evidence type="ECO:0000313" key="2">
    <source>
        <dbReference type="Proteomes" id="UP000030653"/>
    </source>
</evidence>
<evidence type="ECO:0000313" key="1">
    <source>
        <dbReference type="EMBL" id="EJU06647.1"/>
    </source>
</evidence>
<sequence length="188" mass="20700">MASFAFVPRSVKGKAKAIESVVTANVASTSTAPSHVQLKQSKTPRLATVNADDVLALFSMALSSYSLFIEPATRRLLDRDEYVRLQALISSSPLLSHLPPGITEAQIVSALRQLPADTRPEMRIGQHGYEVHFPRHELQHRTHSSWESSTVYVVGESPCKRAHINGGTQGAVRPPRRARRCNTSIDIH</sequence>
<organism evidence="1 2">
    <name type="scientific">Dacryopinax primogenitus (strain DJM 731)</name>
    <name type="common">Brown rot fungus</name>
    <dbReference type="NCBI Taxonomy" id="1858805"/>
    <lineage>
        <taxon>Eukaryota</taxon>
        <taxon>Fungi</taxon>
        <taxon>Dikarya</taxon>
        <taxon>Basidiomycota</taxon>
        <taxon>Agaricomycotina</taxon>
        <taxon>Dacrymycetes</taxon>
        <taxon>Dacrymycetales</taxon>
        <taxon>Dacrymycetaceae</taxon>
        <taxon>Dacryopinax</taxon>
    </lineage>
</organism>
<protein>
    <submittedName>
        <fullName evidence="1">Uncharacterized protein</fullName>
    </submittedName>
</protein>
<dbReference type="Proteomes" id="UP000030653">
    <property type="component" value="Unassembled WGS sequence"/>
</dbReference>
<gene>
    <name evidence="1" type="ORF">DACRYDRAFT_19711</name>
</gene>
<proteinExistence type="predicted"/>
<dbReference type="STRING" id="1858805.M5GFX0"/>
<dbReference type="HOGENOM" id="CLU_1441008_0_0_1"/>
<dbReference type="RefSeq" id="XP_040633541.1">
    <property type="nucleotide sequence ID" value="XM_040771627.1"/>
</dbReference>
<reference evidence="1 2" key="1">
    <citation type="journal article" date="2012" name="Science">
        <title>The Paleozoic origin of enzymatic lignin decomposition reconstructed from 31 fungal genomes.</title>
        <authorList>
            <person name="Floudas D."/>
            <person name="Binder M."/>
            <person name="Riley R."/>
            <person name="Barry K."/>
            <person name="Blanchette R.A."/>
            <person name="Henrissat B."/>
            <person name="Martinez A.T."/>
            <person name="Otillar R."/>
            <person name="Spatafora J.W."/>
            <person name="Yadav J.S."/>
            <person name="Aerts A."/>
            <person name="Benoit I."/>
            <person name="Boyd A."/>
            <person name="Carlson A."/>
            <person name="Copeland A."/>
            <person name="Coutinho P.M."/>
            <person name="de Vries R.P."/>
            <person name="Ferreira P."/>
            <person name="Findley K."/>
            <person name="Foster B."/>
            <person name="Gaskell J."/>
            <person name="Glotzer D."/>
            <person name="Gorecki P."/>
            <person name="Heitman J."/>
            <person name="Hesse C."/>
            <person name="Hori C."/>
            <person name="Igarashi K."/>
            <person name="Jurgens J.A."/>
            <person name="Kallen N."/>
            <person name="Kersten P."/>
            <person name="Kohler A."/>
            <person name="Kuees U."/>
            <person name="Kumar T.K.A."/>
            <person name="Kuo A."/>
            <person name="LaButti K."/>
            <person name="Larrondo L.F."/>
            <person name="Lindquist E."/>
            <person name="Ling A."/>
            <person name="Lombard V."/>
            <person name="Lucas S."/>
            <person name="Lundell T."/>
            <person name="Martin R."/>
            <person name="McLaughlin D.J."/>
            <person name="Morgenstern I."/>
            <person name="Morin E."/>
            <person name="Murat C."/>
            <person name="Nagy L.G."/>
            <person name="Nolan M."/>
            <person name="Ohm R.A."/>
            <person name="Patyshakuliyeva A."/>
            <person name="Rokas A."/>
            <person name="Ruiz-Duenas F.J."/>
            <person name="Sabat G."/>
            <person name="Salamov A."/>
            <person name="Samejima M."/>
            <person name="Schmutz J."/>
            <person name="Slot J.C."/>
            <person name="St John F."/>
            <person name="Stenlid J."/>
            <person name="Sun H."/>
            <person name="Sun S."/>
            <person name="Syed K."/>
            <person name="Tsang A."/>
            <person name="Wiebenga A."/>
            <person name="Young D."/>
            <person name="Pisabarro A."/>
            <person name="Eastwood D.C."/>
            <person name="Martin F."/>
            <person name="Cullen D."/>
            <person name="Grigoriev I.V."/>
            <person name="Hibbett D.S."/>
        </authorList>
    </citation>
    <scope>NUCLEOTIDE SEQUENCE [LARGE SCALE GENOMIC DNA]</scope>
    <source>
        <strain evidence="1 2">DJM-731 SS1</strain>
    </source>
</reference>
<name>M5GFX0_DACPD</name>
<accession>M5GFX0</accession>
<dbReference type="GeneID" id="63686689"/>